<sequence length="78" mass="9393">MENEDLNRRSSIRDMNFLFETYRDGGYVRRAFHLAYRKTRAKLLVLLELMKAAESNYCYFYPAKKQGEKWRDPLRPPG</sequence>
<dbReference type="AlphaFoldDB" id="A0A154PEK7"/>
<gene>
    <name evidence="1" type="ORF">WN55_01415</name>
</gene>
<evidence type="ECO:0000313" key="2">
    <source>
        <dbReference type="Proteomes" id="UP000076502"/>
    </source>
</evidence>
<name>A0A154PEK7_DUFNO</name>
<proteinExistence type="predicted"/>
<keyword evidence="2" id="KW-1185">Reference proteome</keyword>
<dbReference type="Proteomes" id="UP000076502">
    <property type="component" value="Unassembled WGS sequence"/>
</dbReference>
<evidence type="ECO:0000313" key="1">
    <source>
        <dbReference type="EMBL" id="KZC10299.1"/>
    </source>
</evidence>
<reference evidence="1 2" key="1">
    <citation type="submission" date="2015-07" db="EMBL/GenBank/DDBJ databases">
        <title>The genome of Dufourea novaeangliae.</title>
        <authorList>
            <person name="Pan H."/>
            <person name="Kapheim K."/>
        </authorList>
    </citation>
    <scope>NUCLEOTIDE SEQUENCE [LARGE SCALE GENOMIC DNA]</scope>
    <source>
        <strain evidence="1">0120121106</strain>
        <tissue evidence="1">Whole body</tissue>
    </source>
</reference>
<organism evidence="1 2">
    <name type="scientific">Dufourea novaeangliae</name>
    <name type="common">Sweat bee</name>
    <dbReference type="NCBI Taxonomy" id="178035"/>
    <lineage>
        <taxon>Eukaryota</taxon>
        <taxon>Metazoa</taxon>
        <taxon>Ecdysozoa</taxon>
        <taxon>Arthropoda</taxon>
        <taxon>Hexapoda</taxon>
        <taxon>Insecta</taxon>
        <taxon>Pterygota</taxon>
        <taxon>Neoptera</taxon>
        <taxon>Endopterygota</taxon>
        <taxon>Hymenoptera</taxon>
        <taxon>Apocrita</taxon>
        <taxon>Aculeata</taxon>
        <taxon>Apoidea</taxon>
        <taxon>Anthophila</taxon>
        <taxon>Halictidae</taxon>
        <taxon>Rophitinae</taxon>
        <taxon>Dufourea</taxon>
    </lineage>
</organism>
<dbReference type="EMBL" id="KQ434889">
    <property type="protein sequence ID" value="KZC10299.1"/>
    <property type="molecule type" value="Genomic_DNA"/>
</dbReference>
<accession>A0A154PEK7</accession>
<protein>
    <submittedName>
        <fullName evidence="1">Uncharacterized protein</fullName>
    </submittedName>
</protein>